<protein>
    <submittedName>
        <fullName evidence="2">Uncharacterized protein</fullName>
    </submittedName>
</protein>
<feature type="compositionally biased region" description="Low complexity" evidence="1">
    <location>
        <begin position="46"/>
        <end position="76"/>
    </location>
</feature>
<dbReference type="RefSeq" id="WP_124942695.1">
    <property type="nucleotide sequence ID" value="NZ_RHGY01000001.1"/>
</dbReference>
<evidence type="ECO:0000313" key="3">
    <source>
        <dbReference type="Proteomes" id="UP000275836"/>
    </source>
</evidence>
<dbReference type="EMBL" id="RHGY01000001">
    <property type="protein sequence ID" value="RRG18756.1"/>
    <property type="molecule type" value="Genomic_DNA"/>
</dbReference>
<proteinExistence type="predicted"/>
<gene>
    <name evidence="2" type="ORF">D3P96_01875</name>
</gene>
<organism evidence="2 3">
    <name type="scientific">Weissella viridescens</name>
    <name type="common">Lactobacillus viridescens</name>
    <dbReference type="NCBI Taxonomy" id="1629"/>
    <lineage>
        <taxon>Bacteria</taxon>
        <taxon>Bacillati</taxon>
        <taxon>Bacillota</taxon>
        <taxon>Bacilli</taxon>
        <taxon>Lactobacillales</taxon>
        <taxon>Lactobacillaceae</taxon>
        <taxon>Weissella</taxon>
    </lineage>
</organism>
<feature type="region of interest" description="Disordered" evidence="1">
    <location>
        <begin position="34"/>
        <end position="84"/>
    </location>
</feature>
<reference evidence="2 3" key="1">
    <citation type="submission" date="2018-10" db="EMBL/GenBank/DDBJ databases">
        <title>Draft genome sequence of Weissella viridescens UCO-SMC3.</title>
        <authorList>
            <person name="Garcia-Cancino A."/>
            <person name="Espinoza-Monje M."/>
            <person name="Albarracin L."/>
            <person name="Garcia-Castillo V."/>
            <person name="Campos-Martin J."/>
            <person name="Nakano Y."/>
            <person name="Guitierrez-Zamorano C."/>
            <person name="Ikeda-Ohtsubo W."/>
            <person name="Morita H."/>
            <person name="Kitazawa H."/>
            <person name="Villena J."/>
        </authorList>
    </citation>
    <scope>NUCLEOTIDE SEQUENCE [LARGE SCALE GENOMIC DNA]</scope>
    <source>
        <strain evidence="2 3">UCO-SMC3</strain>
    </source>
</reference>
<comment type="caution">
    <text evidence="2">The sequence shown here is derived from an EMBL/GenBank/DDBJ whole genome shotgun (WGS) entry which is preliminary data.</text>
</comment>
<name>A0A3P2RGT1_WEIVI</name>
<accession>A0A3P2RGT1</accession>
<dbReference type="Proteomes" id="UP000275836">
    <property type="component" value="Unassembled WGS sequence"/>
</dbReference>
<evidence type="ECO:0000256" key="1">
    <source>
        <dbReference type="SAM" id="MobiDB-lite"/>
    </source>
</evidence>
<sequence length="155" mass="16277">MSKNAKGFTAIIVLVLLVIASFCLGGYIGHSKTNESKQVKPAKVQTSKNSTTAKSKSQSVSSSSSNPAAKSSSVKSSETKAKYTVTVPQLTERLRALARENGLAGTNAPTLEVRRNAGNSYTLVGSDNAHTSLLTANPNPDGSFTVNDPKHTIIK</sequence>
<dbReference type="OrthoDB" id="9961682at2"/>
<dbReference type="AlphaFoldDB" id="A0A3P2RGT1"/>
<evidence type="ECO:0000313" key="2">
    <source>
        <dbReference type="EMBL" id="RRG18756.1"/>
    </source>
</evidence>